<dbReference type="EMBL" id="VAFM01000001">
    <property type="protein sequence ID" value="TKW62078.1"/>
    <property type="molecule type" value="Genomic_DNA"/>
</dbReference>
<accession>A0A6N4RFU8</accession>
<dbReference type="Gene3D" id="1.20.1260.10">
    <property type="match status" value="1"/>
</dbReference>
<dbReference type="Pfam" id="PF03713">
    <property type="entry name" value="DUF305"/>
    <property type="match status" value="1"/>
</dbReference>
<feature type="transmembrane region" description="Helical" evidence="1">
    <location>
        <begin position="40"/>
        <end position="58"/>
    </location>
</feature>
<dbReference type="AlphaFoldDB" id="A0A6N4RFU8"/>
<proteinExistence type="predicted"/>
<organism evidence="3 4">
    <name type="scientific">Blastochloris viridis</name>
    <name type="common">Rhodopseudomonas viridis</name>
    <dbReference type="NCBI Taxonomy" id="1079"/>
    <lineage>
        <taxon>Bacteria</taxon>
        <taxon>Pseudomonadati</taxon>
        <taxon>Pseudomonadota</taxon>
        <taxon>Alphaproteobacteria</taxon>
        <taxon>Hyphomicrobiales</taxon>
        <taxon>Blastochloridaceae</taxon>
        <taxon>Blastochloris</taxon>
    </lineage>
</organism>
<comment type="caution">
    <text evidence="3">The sequence shown here is derived from an EMBL/GenBank/DDBJ whole genome shotgun (WGS) entry which is preliminary data.</text>
</comment>
<evidence type="ECO:0000256" key="1">
    <source>
        <dbReference type="SAM" id="Phobius"/>
    </source>
</evidence>
<dbReference type="InterPro" id="IPR012347">
    <property type="entry name" value="Ferritin-like"/>
</dbReference>
<dbReference type="InterPro" id="IPR005183">
    <property type="entry name" value="DUF305_CopM-like"/>
</dbReference>
<sequence>MVKKSYLQFGAELIVDFVLMYLVMYTMIDNLSDFYLNLNNVYMTLMMVAPMAIVMLIFMRSMFPSRMANIAIILAAVIVFGISYYGMRSQMAVGDKEFIKSMIPHHSGAVLMCREAKLNDPELLGLCQQIIGSQNEEISQMKRILDRL</sequence>
<keyword evidence="1" id="KW-0472">Membrane</keyword>
<protein>
    <submittedName>
        <fullName evidence="3">DUF305 domain-containing protein</fullName>
    </submittedName>
</protein>
<evidence type="ECO:0000313" key="4">
    <source>
        <dbReference type="Proteomes" id="UP000320948"/>
    </source>
</evidence>
<dbReference type="Proteomes" id="UP000320948">
    <property type="component" value="Unassembled WGS sequence"/>
</dbReference>
<reference evidence="3 4" key="1">
    <citation type="journal article" date="2017" name="Nat. Commun.">
        <title>In situ click chemistry generation of cyclooxygenase-2 inhibitors.</title>
        <authorList>
            <person name="Bhardwaj A."/>
            <person name="Kaur J."/>
            <person name="Wuest M."/>
            <person name="Wuest F."/>
        </authorList>
    </citation>
    <scope>NUCLEOTIDE SEQUENCE [LARGE SCALE GENOMIC DNA]</scope>
    <source>
        <strain evidence="3">S2_018_000_R2_106</strain>
    </source>
</reference>
<gene>
    <name evidence="3" type="ORF">DI628_00370</name>
</gene>
<dbReference type="PANTHER" id="PTHR36933">
    <property type="entry name" value="SLL0788 PROTEIN"/>
    <property type="match status" value="1"/>
</dbReference>
<evidence type="ECO:0000259" key="2">
    <source>
        <dbReference type="Pfam" id="PF03713"/>
    </source>
</evidence>
<evidence type="ECO:0000313" key="3">
    <source>
        <dbReference type="EMBL" id="TKW62078.1"/>
    </source>
</evidence>
<keyword evidence="1" id="KW-1133">Transmembrane helix</keyword>
<feature type="transmembrane region" description="Helical" evidence="1">
    <location>
        <begin position="7"/>
        <end position="28"/>
    </location>
</feature>
<feature type="transmembrane region" description="Helical" evidence="1">
    <location>
        <begin position="70"/>
        <end position="87"/>
    </location>
</feature>
<name>A0A6N4RFU8_BLAVI</name>
<dbReference type="PANTHER" id="PTHR36933:SF1">
    <property type="entry name" value="SLL0788 PROTEIN"/>
    <property type="match status" value="1"/>
</dbReference>
<feature type="domain" description="DUF305" evidence="2">
    <location>
        <begin position="93"/>
        <end position="145"/>
    </location>
</feature>
<keyword evidence="1" id="KW-0812">Transmembrane</keyword>